<feature type="binding site" evidence="12">
    <location>
        <position position="524"/>
    </location>
    <ligand>
        <name>Zn(2+)</name>
        <dbReference type="ChEBI" id="CHEBI:29105"/>
        <label>2</label>
    </ligand>
</feature>
<dbReference type="PROSITE" id="PS51194">
    <property type="entry name" value="HELICASE_CTER"/>
    <property type="match status" value="1"/>
</dbReference>
<dbReference type="InterPro" id="IPR041222">
    <property type="entry name" value="PriA_3primeBD"/>
</dbReference>
<evidence type="ECO:0000256" key="11">
    <source>
        <dbReference type="ARBA" id="ARBA00048988"/>
    </source>
</evidence>
<dbReference type="SUPFAM" id="SSF52540">
    <property type="entry name" value="P-loop containing nucleoside triphosphate hydrolases"/>
    <property type="match status" value="1"/>
</dbReference>
<dbReference type="Pfam" id="PF17764">
    <property type="entry name" value="PriA_3primeBD"/>
    <property type="match status" value="1"/>
</dbReference>
<dbReference type="GO" id="GO:0003677">
    <property type="term" value="F:DNA binding"/>
    <property type="evidence" value="ECO:0007669"/>
    <property type="project" value="UniProtKB-UniRule"/>
</dbReference>
<dbReference type="Pfam" id="PF18319">
    <property type="entry name" value="Zn_ribbon_PriA"/>
    <property type="match status" value="1"/>
</dbReference>
<organism evidence="15 16">
    <name type="scientific">Megasphaera elsdenii</name>
    <dbReference type="NCBI Taxonomy" id="907"/>
    <lineage>
        <taxon>Bacteria</taxon>
        <taxon>Bacillati</taxon>
        <taxon>Bacillota</taxon>
        <taxon>Negativicutes</taxon>
        <taxon>Veillonellales</taxon>
        <taxon>Veillonellaceae</taxon>
        <taxon>Megasphaera</taxon>
    </lineage>
</organism>
<evidence type="ECO:0000256" key="5">
    <source>
        <dbReference type="ARBA" id="ARBA00022801"/>
    </source>
</evidence>
<dbReference type="CDD" id="cd17929">
    <property type="entry name" value="DEXHc_priA"/>
    <property type="match status" value="1"/>
</dbReference>
<dbReference type="PROSITE" id="PS51192">
    <property type="entry name" value="HELICASE_ATP_BIND_1"/>
    <property type="match status" value="1"/>
</dbReference>
<evidence type="ECO:0000259" key="14">
    <source>
        <dbReference type="PROSITE" id="PS51194"/>
    </source>
</evidence>
<evidence type="ECO:0000313" key="15">
    <source>
        <dbReference type="EMBL" id="AVO28026.1"/>
    </source>
</evidence>
<dbReference type="InterPro" id="IPR011545">
    <property type="entry name" value="DEAD/DEAH_box_helicase_dom"/>
</dbReference>
<dbReference type="NCBIfam" id="NF004066">
    <property type="entry name" value="PRK05580.1-3"/>
    <property type="match status" value="1"/>
</dbReference>
<dbReference type="InterPro" id="IPR041236">
    <property type="entry name" value="PriA_C"/>
</dbReference>
<comment type="function">
    <text evidence="12">Initiates the restart of stalled replication forks, which reloads the replicative helicase on sites other than the origin of replication. Recognizes and binds to abandoned replication forks and remodels them to uncover a helicase loading site. Promotes assembly of the primosome at these replication forks.</text>
</comment>
<protein>
    <recommendedName>
        <fullName evidence="12">Replication restart protein PriA</fullName>
    </recommendedName>
    <alternativeName>
        <fullName evidence="12">ATP-dependent DNA helicase PriA</fullName>
        <ecNumber evidence="12">5.6.2.4</ecNumber>
    </alternativeName>
    <alternativeName>
        <fullName evidence="12">DNA 3'-5' helicase PriA</fullName>
    </alternativeName>
</protein>
<reference evidence="15 16" key="1">
    <citation type="journal article" date="2018" name="Genome Announc.">
        <title>Complete genomes of two Megasphaera elsdenii strains, NCIMB 702410 and ATCC 25940.</title>
        <authorList>
            <person name="Hatmaker E.A."/>
            <person name="O'Dell K."/>
            <person name="Riley L.A."/>
            <person name="Klingeman D.M."/>
            <person name="Guss A.M."/>
        </authorList>
    </citation>
    <scope>NUCLEOTIDE SEQUENCE [LARGE SCALE GENOMIC DNA]</scope>
    <source>
        <strain evidence="15 16">NCIMB702410</strain>
    </source>
</reference>
<evidence type="ECO:0000259" key="13">
    <source>
        <dbReference type="PROSITE" id="PS51192"/>
    </source>
</evidence>
<dbReference type="GO" id="GO:1990077">
    <property type="term" value="C:primosome complex"/>
    <property type="evidence" value="ECO:0007669"/>
    <property type="project" value="UniProtKB-UniRule"/>
</dbReference>
<evidence type="ECO:0000313" key="16">
    <source>
        <dbReference type="Proteomes" id="UP000238358"/>
    </source>
</evidence>
<keyword evidence="6 12" id="KW-0347">Helicase</keyword>
<comment type="catalytic activity">
    <reaction evidence="12">
        <text>Couples ATP hydrolysis with the unwinding of duplex DNA by translocating in the 3'-5' direction.</text>
        <dbReference type="EC" id="5.6.2.4"/>
    </reaction>
</comment>
<keyword evidence="9 12" id="KW-0238">DNA-binding</keyword>
<comment type="cofactor">
    <cofactor evidence="12">
        <name>Zn(2+)</name>
        <dbReference type="ChEBI" id="CHEBI:29105"/>
    </cofactor>
    <text evidence="12">Binds 2 zinc ions per subunit.</text>
</comment>
<dbReference type="NCBIfam" id="TIGR00595">
    <property type="entry name" value="priA"/>
    <property type="match status" value="1"/>
</dbReference>
<keyword evidence="4 12" id="KW-0547">Nucleotide-binding</keyword>
<dbReference type="GO" id="GO:0043138">
    <property type="term" value="F:3'-5' DNA helicase activity"/>
    <property type="evidence" value="ECO:0007669"/>
    <property type="project" value="UniProtKB-EC"/>
</dbReference>
<dbReference type="Pfam" id="PF00270">
    <property type="entry name" value="DEAD"/>
    <property type="match status" value="1"/>
</dbReference>
<dbReference type="EC" id="5.6.2.4" evidence="12"/>
<evidence type="ECO:0000256" key="1">
    <source>
        <dbReference type="ARBA" id="ARBA00022515"/>
    </source>
</evidence>
<feature type="binding site" evidence="12">
    <location>
        <position position="527"/>
    </location>
    <ligand>
        <name>Zn(2+)</name>
        <dbReference type="ChEBI" id="CHEBI:29105"/>
        <label>2</label>
    </ligand>
</feature>
<comment type="subunit">
    <text evidence="12">Component of the replication restart primosome.</text>
</comment>
<feature type="binding site" evidence="12">
    <location>
        <position position="497"/>
    </location>
    <ligand>
        <name>Zn(2+)</name>
        <dbReference type="ChEBI" id="CHEBI:29105"/>
        <label>1</label>
    </ligand>
</feature>
<sequence>MFAEIIINTTAKRLQQTFSYIVPEGMAVRVGSRVLVPFGHRREEGIVVALQEHLAEPADFTLKPIEGLLSTQTGFQEEMIRTALWIRDYYVCNLSDALRLFMIDKKGLVRRDVVSAGPAQPQTADEARLQTYVAGKGRCEKGALSRRFGQDLVEKALASQVLTSRICYKNQIADKMEDWLSFAADDTEAILHGRRRQQELLQALKAKGEGPVSYWQGQGYSRDLMRRLCATGLARWSQRPARTTNILPSLARDEAFSLTAEQQQALQVIGSDEHGKTYVLHGITGSGKTEIYMQLASQALKKGKQVVVLVPEIALTGQIVRRFLRRFGDDVVVMHSQLSQGEKRNNWLRMQNGTSHICIGARSAVFAAAQSIGLFIVDEAHDSSYKQDEAPRYHAVAVARQRAAYYGCPVVLGSATPALADYYRALQGEYVLVELKERVGHRPLPAVQVVDMRDELARGNYRVVSDALLTLLEETLAARQQAIILLNRRGFSTFVMCRKCGYVVKCDTCDVAMVYHRQAAHLRCHYCDAEKPIPTVCPSCGSKYIKFFGSGTEKVEAQLHELLPAARIIRLDQDTTSRKHSGDRIIEAFRRHEYDILLGTQMVAKGHDFPGVSAVGILSADSLLNIPAYWAGERTFQLLTQAAGRAGRGDIPGRVIMQTYAPDHYVIQCAARQDYRAFYDQEVQFRKELGYPPFQEMAKILIQDESEEQVWRKANDVAAVLNSWNQDHGDEVAVIGPYEDVIKKIRNKYRVVLSLTGKDLTAIKKAMQHLPACWQTGVIIDIDPM</sequence>
<feature type="domain" description="Helicase ATP-binding" evidence="13">
    <location>
        <begin position="269"/>
        <end position="435"/>
    </location>
</feature>
<evidence type="ECO:0000256" key="9">
    <source>
        <dbReference type="ARBA" id="ARBA00023125"/>
    </source>
</evidence>
<dbReference type="InterPro" id="IPR001650">
    <property type="entry name" value="Helicase_C-like"/>
</dbReference>
<evidence type="ECO:0000256" key="4">
    <source>
        <dbReference type="ARBA" id="ARBA00022741"/>
    </source>
</evidence>
<feature type="binding site" evidence="12">
    <location>
        <position position="540"/>
    </location>
    <ligand>
        <name>Zn(2+)</name>
        <dbReference type="ChEBI" id="CHEBI:29105"/>
        <label>1</label>
    </ligand>
</feature>
<feature type="binding site" evidence="12">
    <location>
        <position position="509"/>
    </location>
    <ligand>
        <name>Zn(2+)</name>
        <dbReference type="ChEBI" id="CHEBI:29105"/>
        <label>2</label>
    </ligand>
</feature>
<evidence type="ECO:0000256" key="2">
    <source>
        <dbReference type="ARBA" id="ARBA00022705"/>
    </source>
</evidence>
<dbReference type="HAMAP" id="MF_00983">
    <property type="entry name" value="PriA"/>
    <property type="match status" value="1"/>
</dbReference>
<dbReference type="InterPro" id="IPR042115">
    <property type="entry name" value="PriA_3primeBD_sf"/>
</dbReference>
<dbReference type="Pfam" id="PF00271">
    <property type="entry name" value="Helicase_C"/>
    <property type="match status" value="1"/>
</dbReference>
<dbReference type="InterPro" id="IPR027417">
    <property type="entry name" value="P-loop_NTPase"/>
</dbReference>
<dbReference type="SMART" id="SM00490">
    <property type="entry name" value="HELICc"/>
    <property type="match status" value="1"/>
</dbReference>
<evidence type="ECO:0000256" key="8">
    <source>
        <dbReference type="ARBA" id="ARBA00022840"/>
    </source>
</evidence>
<accession>A0A2S0M9A9</accession>
<feature type="domain" description="Helicase C-terminal" evidence="14">
    <location>
        <begin position="532"/>
        <end position="702"/>
    </location>
</feature>
<dbReference type="PANTHER" id="PTHR30580:SF0">
    <property type="entry name" value="PRIMOSOMAL PROTEIN N"/>
    <property type="match status" value="1"/>
</dbReference>
<dbReference type="GO" id="GO:0008270">
    <property type="term" value="F:zinc ion binding"/>
    <property type="evidence" value="ECO:0007669"/>
    <property type="project" value="UniProtKB-UniRule"/>
</dbReference>
<dbReference type="GO" id="GO:0016887">
    <property type="term" value="F:ATP hydrolysis activity"/>
    <property type="evidence" value="ECO:0007669"/>
    <property type="project" value="RHEA"/>
</dbReference>
<dbReference type="Gene3D" id="3.40.50.300">
    <property type="entry name" value="P-loop containing nucleotide triphosphate hydrolases"/>
    <property type="match status" value="2"/>
</dbReference>
<dbReference type="RefSeq" id="WP_027894638.1">
    <property type="nucleotide sequence ID" value="NZ_CP027569.1"/>
</dbReference>
<dbReference type="Gene3D" id="3.40.1440.60">
    <property type="entry name" value="PriA, 3(prime) DNA-binding domain"/>
    <property type="match status" value="1"/>
</dbReference>
<feature type="binding site" evidence="12">
    <location>
        <position position="500"/>
    </location>
    <ligand>
        <name>Zn(2+)</name>
        <dbReference type="ChEBI" id="CHEBI:29105"/>
        <label>1</label>
    </ligand>
</feature>
<dbReference type="InterPro" id="IPR005259">
    <property type="entry name" value="PriA"/>
</dbReference>
<comment type="catalytic activity">
    <reaction evidence="11 12">
        <text>ATP + H2O = ADP + phosphate + H(+)</text>
        <dbReference type="Rhea" id="RHEA:13065"/>
        <dbReference type="ChEBI" id="CHEBI:15377"/>
        <dbReference type="ChEBI" id="CHEBI:15378"/>
        <dbReference type="ChEBI" id="CHEBI:30616"/>
        <dbReference type="ChEBI" id="CHEBI:43474"/>
        <dbReference type="ChEBI" id="CHEBI:456216"/>
        <dbReference type="EC" id="5.6.2.4"/>
    </reaction>
</comment>
<dbReference type="Proteomes" id="UP000238358">
    <property type="component" value="Chromosome"/>
</dbReference>
<dbReference type="GO" id="GO:0006302">
    <property type="term" value="P:double-strand break repair"/>
    <property type="evidence" value="ECO:0007669"/>
    <property type="project" value="InterPro"/>
</dbReference>
<feature type="binding site" evidence="12">
    <location>
        <position position="506"/>
    </location>
    <ligand>
        <name>Zn(2+)</name>
        <dbReference type="ChEBI" id="CHEBI:29105"/>
        <label>2</label>
    </ligand>
</feature>
<dbReference type="GO" id="GO:0006269">
    <property type="term" value="P:DNA replication, synthesis of primer"/>
    <property type="evidence" value="ECO:0007669"/>
    <property type="project" value="UniProtKB-KW"/>
</dbReference>
<comment type="similarity">
    <text evidence="12">Belongs to the helicase family. PriA subfamily.</text>
</comment>
<keyword evidence="3 12" id="KW-0479">Metal-binding</keyword>
<evidence type="ECO:0000256" key="6">
    <source>
        <dbReference type="ARBA" id="ARBA00022806"/>
    </source>
</evidence>
<name>A0A2S0M9A9_MEGEL</name>
<keyword evidence="1 12" id="KW-0639">Primosome</keyword>
<gene>
    <name evidence="12" type="primary">priA</name>
    <name evidence="15" type="ORF">C6Y28_10530</name>
</gene>
<dbReference type="GO" id="GO:0005524">
    <property type="term" value="F:ATP binding"/>
    <property type="evidence" value="ECO:0007669"/>
    <property type="project" value="UniProtKB-UniRule"/>
</dbReference>
<dbReference type="GO" id="GO:0006310">
    <property type="term" value="P:DNA recombination"/>
    <property type="evidence" value="ECO:0007669"/>
    <property type="project" value="InterPro"/>
</dbReference>
<keyword evidence="10 12" id="KW-0413">Isomerase</keyword>
<keyword evidence="5 12" id="KW-0378">Hydrolase</keyword>
<dbReference type="OrthoDB" id="9759544at2"/>
<keyword evidence="2 12" id="KW-0235">DNA replication</keyword>
<keyword evidence="8 12" id="KW-0067">ATP-binding</keyword>
<dbReference type="EMBL" id="CP027569">
    <property type="protein sequence ID" value="AVO28026.1"/>
    <property type="molecule type" value="Genomic_DNA"/>
</dbReference>
<dbReference type="Pfam" id="PF18074">
    <property type="entry name" value="PriA_C"/>
    <property type="match status" value="1"/>
</dbReference>
<dbReference type="FunFam" id="3.40.50.300:FF:000489">
    <property type="entry name" value="Primosome assembly protein PriA"/>
    <property type="match status" value="1"/>
</dbReference>
<dbReference type="AlphaFoldDB" id="A0A2S0M9A9"/>
<feature type="binding site" evidence="12">
    <location>
        <position position="537"/>
    </location>
    <ligand>
        <name>Zn(2+)</name>
        <dbReference type="ChEBI" id="CHEBI:29105"/>
        <label>1</label>
    </ligand>
</feature>
<evidence type="ECO:0000256" key="12">
    <source>
        <dbReference type="HAMAP-Rule" id="MF_00983"/>
    </source>
</evidence>
<dbReference type="InterPro" id="IPR040498">
    <property type="entry name" value="PriA_CRR"/>
</dbReference>
<dbReference type="CDD" id="cd18804">
    <property type="entry name" value="SF2_C_priA"/>
    <property type="match status" value="1"/>
</dbReference>
<proteinExistence type="inferred from homology"/>
<evidence type="ECO:0000256" key="7">
    <source>
        <dbReference type="ARBA" id="ARBA00022833"/>
    </source>
</evidence>
<dbReference type="SMART" id="SM00487">
    <property type="entry name" value="DEXDc"/>
    <property type="match status" value="1"/>
</dbReference>
<keyword evidence="7 12" id="KW-0862">Zinc</keyword>
<dbReference type="InterPro" id="IPR014001">
    <property type="entry name" value="Helicase_ATP-bd"/>
</dbReference>
<evidence type="ECO:0000256" key="10">
    <source>
        <dbReference type="ARBA" id="ARBA00023235"/>
    </source>
</evidence>
<evidence type="ECO:0000256" key="3">
    <source>
        <dbReference type="ARBA" id="ARBA00022723"/>
    </source>
</evidence>
<dbReference type="GO" id="GO:0006270">
    <property type="term" value="P:DNA replication initiation"/>
    <property type="evidence" value="ECO:0007669"/>
    <property type="project" value="TreeGrafter"/>
</dbReference>
<dbReference type="PANTHER" id="PTHR30580">
    <property type="entry name" value="PRIMOSOMAL PROTEIN N"/>
    <property type="match status" value="1"/>
</dbReference>